<evidence type="ECO:0000313" key="15">
    <source>
        <dbReference type="Proteomes" id="UP000515150"/>
    </source>
</evidence>
<keyword evidence="5 12" id="KW-1133">Transmembrane helix</keyword>
<dbReference type="PROSITE" id="PS50835">
    <property type="entry name" value="IG_LIKE"/>
    <property type="match status" value="1"/>
</dbReference>
<keyword evidence="7" id="KW-1015">Disulfide bond</keyword>
<protein>
    <submittedName>
        <fullName evidence="16">ICOS ligand-like isoform X1</fullName>
    </submittedName>
</protein>
<evidence type="ECO:0000256" key="12">
    <source>
        <dbReference type="SAM" id="Phobius"/>
    </source>
</evidence>
<keyword evidence="6 12" id="KW-0472">Membrane</keyword>
<feature type="signal peptide" evidence="13">
    <location>
        <begin position="1"/>
        <end position="38"/>
    </location>
</feature>
<dbReference type="InterPro" id="IPR036179">
    <property type="entry name" value="Ig-like_dom_sf"/>
</dbReference>
<keyword evidence="10" id="KW-0393">Immunoglobulin domain</keyword>
<feature type="domain" description="Ig-like" evidence="14">
    <location>
        <begin position="161"/>
        <end position="244"/>
    </location>
</feature>
<dbReference type="AlphaFoldDB" id="A0A6P7MCJ0"/>
<keyword evidence="2" id="KW-1003">Cell membrane</keyword>
<keyword evidence="4 13" id="KW-0732">Signal</keyword>
<dbReference type="OrthoDB" id="5857426at2759"/>
<dbReference type="GO" id="GO:0031295">
    <property type="term" value="P:T cell costimulation"/>
    <property type="evidence" value="ECO:0007669"/>
    <property type="project" value="TreeGrafter"/>
</dbReference>
<feature type="chain" id="PRO_5028114947" evidence="13">
    <location>
        <begin position="39"/>
        <end position="318"/>
    </location>
</feature>
<dbReference type="GO" id="GO:0042130">
    <property type="term" value="P:negative regulation of T cell proliferation"/>
    <property type="evidence" value="ECO:0007669"/>
    <property type="project" value="TreeGrafter"/>
</dbReference>
<dbReference type="InterPro" id="IPR053896">
    <property type="entry name" value="BTN3A2-like_Ig-C"/>
</dbReference>
<evidence type="ECO:0000256" key="11">
    <source>
        <dbReference type="SAM" id="MobiDB-lite"/>
    </source>
</evidence>
<evidence type="ECO:0000256" key="5">
    <source>
        <dbReference type="ARBA" id="ARBA00022989"/>
    </source>
</evidence>
<dbReference type="Gene3D" id="2.60.40.10">
    <property type="entry name" value="Immunoglobulins"/>
    <property type="match status" value="2"/>
</dbReference>
<dbReference type="Pfam" id="PF22705">
    <property type="entry name" value="C2-set_3"/>
    <property type="match status" value="1"/>
</dbReference>
<dbReference type="GO" id="GO:0071222">
    <property type="term" value="P:cellular response to lipopolysaccharide"/>
    <property type="evidence" value="ECO:0007669"/>
    <property type="project" value="TreeGrafter"/>
</dbReference>
<dbReference type="KEGG" id="bspl:114853915"/>
<dbReference type="PANTHER" id="PTHR25466">
    <property type="entry name" value="T-LYMPHOCYTE ACTIVATION ANTIGEN"/>
    <property type="match status" value="1"/>
</dbReference>
<evidence type="ECO:0000256" key="2">
    <source>
        <dbReference type="ARBA" id="ARBA00022475"/>
    </source>
</evidence>
<evidence type="ECO:0000256" key="4">
    <source>
        <dbReference type="ARBA" id="ARBA00022729"/>
    </source>
</evidence>
<proteinExistence type="predicted"/>
<reference evidence="16" key="1">
    <citation type="submission" date="2025-08" db="UniProtKB">
        <authorList>
            <consortium name="RefSeq"/>
        </authorList>
    </citation>
    <scope>IDENTIFICATION</scope>
</reference>
<feature type="transmembrane region" description="Helical" evidence="12">
    <location>
        <begin position="256"/>
        <end position="279"/>
    </location>
</feature>
<keyword evidence="15" id="KW-1185">Reference proteome</keyword>
<accession>A0A6P7MCJ0</accession>
<dbReference type="GO" id="GO:0042102">
    <property type="term" value="P:positive regulation of T cell proliferation"/>
    <property type="evidence" value="ECO:0007669"/>
    <property type="project" value="TreeGrafter"/>
</dbReference>
<dbReference type="GeneID" id="114853915"/>
<dbReference type="InterPro" id="IPR051713">
    <property type="entry name" value="T-cell_Activation_Regulation"/>
</dbReference>
<evidence type="ECO:0000256" key="9">
    <source>
        <dbReference type="ARBA" id="ARBA00023180"/>
    </source>
</evidence>
<evidence type="ECO:0000256" key="10">
    <source>
        <dbReference type="ARBA" id="ARBA00023319"/>
    </source>
</evidence>
<name>A0A6P7MCJ0_BETSP</name>
<keyword evidence="3 12" id="KW-0812">Transmembrane</keyword>
<dbReference type="GO" id="GO:0007166">
    <property type="term" value="P:cell surface receptor signaling pathway"/>
    <property type="evidence" value="ECO:0007669"/>
    <property type="project" value="TreeGrafter"/>
</dbReference>
<gene>
    <name evidence="16" type="primary">LOC114853915</name>
</gene>
<keyword evidence="9" id="KW-0325">Glycoprotein</keyword>
<organism evidence="15 16">
    <name type="scientific">Betta splendens</name>
    <name type="common">Siamese fighting fish</name>
    <dbReference type="NCBI Taxonomy" id="158456"/>
    <lineage>
        <taxon>Eukaryota</taxon>
        <taxon>Metazoa</taxon>
        <taxon>Chordata</taxon>
        <taxon>Craniata</taxon>
        <taxon>Vertebrata</taxon>
        <taxon>Euteleostomi</taxon>
        <taxon>Actinopterygii</taxon>
        <taxon>Neopterygii</taxon>
        <taxon>Teleostei</taxon>
        <taxon>Neoteleostei</taxon>
        <taxon>Acanthomorphata</taxon>
        <taxon>Anabantaria</taxon>
        <taxon>Anabantiformes</taxon>
        <taxon>Anabantoidei</taxon>
        <taxon>Osphronemidae</taxon>
        <taxon>Betta</taxon>
    </lineage>
</organism>
<evidence type="ECO:0000259" key="14">
    <source>
        <dbReference type="PROSITE" id="PS50835"/>
    </source>
</evidence>
<dbReference type="SMART" id="SM00407">
    <property type="entry name" value="IGc1"/>
    <property type="match status" value="1"/>
</dbReference>
<keyword evidence="8" id="KW-0675">Receptor</keyword>
<evidence type="ECO:0000256" key="8">
    <source>
        <dbReference type="ARBA" id="ARBA00023170"/>
    </source>
</evidence>
<dbReference type="InterPro" id="IPR013783">
    <property type="entry name" value="Ig-like_fold"/>
</dbReference>
<evidence type="ECO:0000256" key="13">
    <source>
        <dbReference type="SAM" id="SignalP"/>
    </source>
</evidence>
<dbReference type="InterPro" id="IPR007110">
    <property type="entry name" value="Ig-like_dom"/>
</dbReference>
<dbReference type="RefSeq" id="XP_029003649.1">
    <property type="nucleotide sequence ID" value="XM_029147816.3"/>
</dbReference>
<comment type="subcellular location">
    <subcellularLocation>
        <location evidence="1">Cell membrane</location>
        <topology evidence="1">Single-pass type I membrane protein</topology>
    </subcellularLocation>
</comment>
<evidence type="ECO:0000313" key="16">
    <source>
        <dbReference type="RefSeq" id="XP_029003649.1"/>
    </source>
</evidence>
<evidence type="ECO:0000256" key="6">
    <source>
        <dbReference type="ARBA" id="ARBA00023136"/>
    </source>
</evidence>
<dbReference type="SUPFAM" id="SSF48726">
    <property type="entry name" value="Immunoglobulin"/>
    <property type="match status" value="1"/>
</dbReference>
<evidence type="ECO:0000256" key="3">
    <source>
        <dbReference type="ARBA" id="ARBA00022692"/>
    </source>
</evidence>
<dbReference type="GO" id="GO:0006955">
    <property type="term" value="P:immune response"/>
    <property type="evidence" value="ECO:0007669"/>
    <property type="project" value="TreeGrafter"/>
</dbReference>
<dbReference type="PANTHER" id="PTHR25466:SF2">
    <property type="entry name" value="T-LYMPHOCYTE ACTIVATION ANTIGEN CD86"/>
    <property type="match status" value="1"/>
</dbReference>
<evidence type="ECO:0000256" key="7">
    <source>
        <dbReference type="ARBA" id="ARBA00023157"/>
    </source>
</evidence>
<dbReference type="Proteomes" id="UP000515150">
    <property type="component" value="Chromosome 4"/>
</dbReference>
<dbReference type="GO" id="GO:0009897">
    <property type="term" value="C:external side of plasma membrane"/>
    <property type="evidence" value="ECO:0007669"/>
    <property type="project" value="TreeGrafter"/>
</dbReference>
<dbReference type="InterPro" id="IPR003597">
    <property type="entry name" value="Ig_C1-set"/>
</dbReference>
<feature type="region of interest" description="Disordered" evidence="11">
    <location>
        <begin position="292"/>
        <end position="318"/>
    </location>
</feature>
<evidence type="ECO:0000256" key="1">
    <source>
        <dbReference type="ARBA" id="ARBA00004251"/>
    </source>
</evidence>
<sequence length="318" mass="34742">MDSPVLSKGDLKGVWQTRPRRATPVLLLLLSFLCVCACLEEDCVLATVGRPVSLPCFHNELSALKNVSIEWRREDEVVLASTWEEDRNVEEWSVNGATLASDALLTGNLSLMLLTVDPIENEVDYSLVTVAGGNQTSLLCSVCLRSTASFSSPLVHEEAHGEQTTYICSSAGGFPEPTVYWVINGAEEPPEGSVTTQAASDPDSHLYNVTSHLTLSNASVSNVTCVVENRFMNKSLTSTSQGVQPNSEAKDPSEPLWIFSLALCVAVGTMVIAAVVYQIHLDRKSKRLKKEYENSNRGHKRQFPNEGEAEVLKIETDV</sequence>